<dbReference type="InterPro" id="IPR018247">
    <property type="entry name" value="EF_Hand_1_Ca_BS"/>
</dbReference>
<dbReference type="PANTHER" id="PTHR31503:SF85">
    <property type="entry name" value="CALCIUM-BINDING EF-HAND FAMILY PROTEIN"/>
    <property type="match status" value="1"/>
</dbReference>
<dbReference type="InterPro" id="IPR011992">
    <property type="entry name" value="EF-hand-dom_pair"/>
</dbReference>
<comment type="caution">
    <text evidence="6">The sequence shown here is derived from an EMBL/GenBank/DDBJ whole genome shotgun (WGS) entry which is preliminary data.</text>
</comment>
<dbReference type="Gene3D" id="1.10.238.10">
    <property type="entry name" value="EF-hand"/>
    <property type="match status" value="2"/>
</dbReference>
<feature type="transmembrane region" description="Helical" evidence="4">
    <location>
        <begin position="127"/>
        <end position="150"/>
    </location>
</feature>
<dbReference type="GO" id="GO:0005509">
    <property type="term" value="F:calcium ion binding"/>
    <property type="evidence" value="ECO:0007669"/>
    <property type="project" value="InterPro"/>
</dbReference>
<feature type="transmembrane region" description="Helical" evidence="4">
    <location>
        <begin position="561"/>
        <end position="584"/>
    </location>
</feature>
<feature type="domain" description="EF-hand" evidence="5">
    <location>
        <begin position="449"/>
        <end position="484"/>
    </location>
</feature>
<keyword evidence="4" id="KW-0812">Transmembrane</keyword>
<feature type="domain" description="EF-hand" evidence="5">
    <location>
        <begin position="363"/>
        <end position="391"/>
    </location>
</feature>
<dbReference type="PROSITE" id="PS00018">
    <property type="entry name" value="EF_HAND_1"/>
    <property type="match status" value="3"/>
</dbReference>
<evidence type="ECO:0000256" key="1">
    <source>
        <dbReference type="ARBA" id="ARBA00022449"/>
    </source>
</evidence>
<dbReference type="InterPro" id="IPR004713">
    <property type="entry name" value="CaH_exchang"/>
</dbReference>
<accession>A0AAU9NRJ6</accession>
<proteinExistence type="predicted"/>
<feature type="transmembrane region" description="Helical" evidence="4">
    <location>
        <begin position="590"/>
        <end position="612"/>
    </location>
</feature>
<dbReference type="Pfam" id="PF13499">
    <property type="entry name" value="EF-hand_7"/>
    <property type="match status" value="2"/>
</dbReference>
<dbReference type="GO" id="GO:0006874">
    <property type="term" value="P:intracellular calcium ion homeostasis"/>
    <property type="evidence" value="ECO:0007669"/>
    <property type="project" value="TreeGrafter"/>
</dbReference>
<dbReference type="GO" id="GO:0015369">
    <property type="term" value="F:calcium:proton antiporter activity"/>
    <property type="evidence" value="ECO:0007669"/>
    <property type="project" value="TreeGrafter"/>
</dbReference>
<keyword evidence="3" id="KW-0406">Ion transport</keyword>
<dbReference type="AlphaFoldDB" id="A0AAU9NRJ6"/>
<feature type="transmembrane region" description="Helical" evidence="4">
    <location>
        <begin position="9"/>
        <end position="28"/>
    </location>
</feature>
<keyword evidence="1" id="KW-0813">Transport</keyword>
<evidence type="ECO:0000313" key="6">
    <source>
        <dbReference type="EMBL" id="CAH1440464.1"/>
    </source>
</evidence>
<keyword evidence="4" id="KW-1133">Transmembrane helix</keyword>
<evidence type="ECO:0000256" key="3">
    <source>
        <dbReference type="ARBA" id="ARBA00023065"/>
    </source>
</evidence>
<keyword evidence="4" id="KW-0472">Membrane</keyword>
<evidence type="ECO:0000256" key="4">
    <source>
        <dbReference type="SAM" id="Phobius"/>
    </source>
</evidence>
<dbReference type="EMBL" id="CAKMRJ010005412">
    <property type="protein sequence ID" value="CAH1440464.1"/>
    <property type="molecule type" value="Genomic_DNA"/>
</dbReference>
<evidence type="ECO:0000313" key="7">
    <source>
        <dbReference type="Proteomes" id="UP001157418"/>
    </source>
</evidence>
<evidence type="ECO:0000256" key="2">
    <source>
        <dbReference type="ARBA" id="ARBA00022837"/>
    </source>
</evidence>
<keyword evidence="2" id="KW-0106">Calcium</keyword>
<feature type="transmembrane region" description="Helical" evidence="4">
    <location>
        <begin position="633"/>
        <end position="654"/>
    </location>
</feature>
<dbReference type="PROSITE" id="PS50222">
    <property type="entry name" value="EF_HAND_2"/>
    <property type="match status" value="4"/>
</dbReference>
<protein>
    <recommendedName>
        <fullName evidence="5">EF-hand domain-containing protein</fullName>
    </recommendedName>
</protein>
<feature type="transmembrane region" description="Helical" evidence="4">
    <location>
        <begin position="660"/>
        <end position="680"/>
    </location>
</feature>
<feature type="domain" description="EF-hand" evidence="5">
    <location>
        <begin position="488"/>
        <end position="523"/>
    </location>
</feature>
<feature type="transmembrane region" description="Helical" evidence="4">
    <location>
        <begin position="229"/>
        <end position="249"/>
    </location>
</feature>
<dbReference type="PANTHER" id="PTHR31503">
    <property type="entry name" value="VACUOLAR CALCIUM ION TRANSPORTER"/>
    <property type="match status" value="1"/>
</dbReference>
<evidence type="ECO:0000259" key="5">
    <source>
        <dbReference type="PROSITE" id="PS50222"/>
    </source>
</evidence>
<sequence>MSNMTSSQGIGLSFIMLMIIGMVNGRWLEVDNLSTSMISDGLHDQALENPPNLHMVVSNSSESTITLYAEKRCQSIYGFLPCGDTIQEGVFLMLMYTYLMMLGEEWIHKGSEALFVLLGDKAIGASVFRVLMALPRIVIVIVSGVLATASDAQNQVAFGVGMYAGSTVITLTLIWGFRIILSRDKLRGKESTPECEHQQDSTTKCFSLNQIVSVLNDTGVNIDDETGSLAVIMLLSMIPFATVQLATLMKIPGSILLGLIVSSASLLLCFAHQLWNPWIQARSLAYLKQEHLRARFFYHVQRLAEDDLIDEHGKPNLKAFESIFTRADTDNDGHISEDELEHLIQEVFALEKDQISKEYANAEILTHFDSDKSGKINLSEFKKGCTKWLEKWKNVANNSDTVSKNLWKQVEKVAIKSKRANLTKIEKIMPRILKQVLEKHQLVTEDGKADRKKIEGLFSKYDEDSNQEIQRKELQQFIETLHFGVSLDHDTVLQEVVNDFDSDGNSSIQKKEFVDGFVRWIEKAINHDPSIKDPKHAIAKFEEDSWGEIDAPMKMGRPKAVILYVVFGVGIIYLISGAFIQSVIQFSNAAHIPFLFTSFVMAPLSMNTKMIIMALLDAGPRVTKNASLTFSEIYNGLVMNNLLGLTTLLVTVYIKGLSWSYSAEVLTIMIPCIIIGLFAFNRDTYPLWVSISAMLFYPVSIYLYYVFEH</sequence>
<feature type="transmembrane region" description="Helical" evidence="4">
    <location>
        <begin position="156"/>
        <end position="181"/>
    </location>
</feature>
<dbReference type="InterPro" id="IPR002048">
    <property type="entry name" value="EF_hand_dom"/>
</dbReference>
<keyword evidence="7" id="KW-1185">Reference proteome</keyword>
<name>A0AAU9NRJ6_9ASTR</name>
<dbReference type="Proteomes" id="UP001157418">
    <property type="component" value="Unassembled WGS sequence"/>
</dbReference>
<dbReference type="GO" id="GO:0016020">
    <property type="term" value="C:membrane"/>
    <property type="evidence" value="ECO:0007669"/>
    <property type="project" value="InterPro"/>
</dbReference>
<dbReference type="SMART" id="SM00054">
    <property type="entry name" value="EFh"/>
    <property type="match status" value="4"/>
</dbReference>
<keyword evidence="1" id="KW-0050">Antiport</keyword>
<gene>
    <name evidence="6" type="ORF">LVIROSA_LOCUS26598</name>
</gene>
<feature type="domain" description="EF-hand" evidence="5">
    <location>
        <begin position="315"/>
        <end position="350"/>
    </location>
</feature>
<organism evidence="6 7">
    <name type="scientific">Lactuca virosa</name>
    <dbReference type="NCBI Taxonomy" id="75947"/>
    <lineage>
        <taxon>Eukaryota</taxon>
        <taxon>Viridiplantae</taxon>
        <taxon>Streptophyta</taxon>
        <taxon>Embryophyta</taxon>
        <taxon>Tracheophyta</taxon>
        <taxon>Spermatophyta</taxon>
        <taxon>Magnoliopsida</taxon>
        <taxon>eudicotyledons</taxon>
        <taxon>Gunneridae</taxon>
        <taxon>Pentapetalae</taxon>
        <taxon>asterids</taxon>
        <taxon>campanulids</taxon>
        <taxon>Asterales</taxon>
        <taxon>Asteraceae</taxon>
        <taxon>Cichorioideae</taxon>
        <taxon>Cichorieae</taxon>
        <taxon>Lactucinae</taxon>
        <taxon>Lactuca</taxon>
    </lineage>
</organism>
<reference evidence="6 7" key="1">
    <citation type="submission" date="2022-01" db="EMBL/GenBank/DDBJ databases">
        <authorList>
            <person name="Xiong W."/>
            <person name="Schranz E."/>
        </authorList>
    </citation>
    <scope>NUCLEOTIDE SEQUENCE [LARGE SCALE GENOMIC DNA]</scope>
</reference>
<feature type="transmembrane region" description="Helical" evidence="4">
    <location>
        <begin position="255"/>
        <end position="275"/>
    </location>
</feature>
<dbReference type="SUPFAM" id="SSF47473">
    <property type="entry name" value="EF-hand"/>
    <property type="match status" value="1"/>
</dbReference>
<feature type="transmembrane region" description="Helical" evidence="4">
    <location>
        <begin position="687"/>
        <end position="707"/>
    </location>
</feature>